<sequence length="633" mass="73344">MGVLRNSPKASPRKNSTTLQHLFDLEAKNSNGTKIYSPKGSNQCIFQSEYEEILYIISHCCCIFTFTDPSESPSEQDLKRLKLFQILSFMKKLKKPLPEEVIHPLVSMLSANLFRPLPPSAKQIVFCELPEDEDLVTTPSPAWPHLQVAYDILLRLVLNIDPKILRGYVDEPFLVNLLSLFQSEDPRERDILKNVYHRIYSKLTFYRAFMRKSMNDVFLHYAFESEKHSGIGELLEIWGSIINGFTVPLKEEHKLFLMRVLIPLHKPKGMQLYHRQLAYCVNQFVQKEPMLGGTVVRGILKYWPATNCQKEVLLVGELEELVENIDPDHYRKLALPICTQISRCLNSLNSQVAERALYVWNNEHFVKMASSMMEEVFPVVVEYVEKNLKWHWSTNVKQLTETVKTMIEEMDPNLYDKCLEEIAHKEYLAGQEDIKRKENWERLELAAAKNHQFFQPQKSIRIKIDKVTNTGVTMSIVSGFPKQFKGLVCPRNYEPPSGIQRCNEVKFSDYSAVQLDTRRNPRGRIQYVPAKRSCDKHVLYVGRGHYQLSHEDDLPQEPFWLSFIEDVIRALKSLFVFLVEQPSQLKYIEWPGFQSTLRTAMLTLVLVALLIVALSSIDSVLCYVLALLLRRTP</sequence>
<comment type="subcellular location">
    <subcellularLocation>
        <location evidence="1">Membrane</location>
    </subcellularLocation>
</comment>
<keyword evidence="8 9" id="KW-0472">Membrane</keyword>
<dbReference type="FunFam" id="1.25.10.10:FF:000548">
    <property type="entry name" value="Serine/threonine protein phosphatase 2A regulatory subunit"/>
    <property type="match status" value="1"/>
</dbReference>
<dbReference type="InterPro" id="IPR001901">
    <property type="entry name" value="Translocase_SecE/Sec61-g"/>
</dbReference>
<dbReference type="GO" id="GO:0019888">
    <property type="term" value="F:protein phosphatase regulator activity"/>
    <property type="evidence" value="ECO:0007669"/>
    <property type="project" value="InterPro"/>
</dbReference>
<evidence type="ECO:0000256" key="8">
    <source>
        <dbReference type="ARBA" id="ARBA00023136"/>
    </source>
</evidence>
<evidence type="ECO:0000256" key="3">
    <source>
        <dbReference type="ARBA" id="ARBA00022448"/>
    </source>
</evidence>
<dbReference type="GO" id="GO:0006605">
    <property type="term" value="P:protein targeting"/>
    <property type="evidence" value="ECO:0007669"/>
    <property type="project" value="InterPro"/>
</dbReference>
<reference evidence="10 11" key="1">
    <citation type="submission" date="2024-01" db="EMBL/GenBank/DDBJ databases">
        <authorList>
            <person name="Waweru B."/>
        </authorList>
    </citation>
    <scope>NUCLEOTIDE SEQUENCE [LARGE SCALE GENOMIC DNA]</scope>
</reference>
<evidence type="ECO:0008006" key="12">
    <source>
        <dbReference type="Google" id="ProtNLM"/>
    </source>
</evidence>
<comment type="caution">
    <text evidence="10">The sequence shown here is derived from an EMBL/GenBank/DDBJ whole genome shotgun (WGS) entry which is preliminary data.</text>
</comment>
<proteinExistence type="inferred from homology"/>
<evidence type="ECO:0000256" key="1">
    <source>
        <dbReference type="ARBA" id="ARBA00004370"/>
    </source>
</evidence>
<dbReference type="EMBL" id="CAWUPB010000913">
    <property type="protein sequence ID" value="CAK7329451.1"/>
    <property type="molecule type" value="Genomic_DNA"/>
</dbReference>
<dbReference type="Gene3D" id="1.25.10.10">
    <property type="entry name" value="Leucine-rich Repeat Variant"/>
    <property type="match status" value="1"/>
</dbReference>
<accession>A0AAV1RAT7</accession>
<dbReference type="AlphaFoldDB" id="A0AAV1RAT7"/>
<keyword evidence="11" id="KW-1185">Reference proteome</keyword>
<dbReference type="Pfam" id="PF01603">
    <property type="entry name" value="B56"/>
    <property type="match status" value="1"/>
</dbReference>
<name>A0AAV1RAT7_9ROSI</name>
<keyword evidence="6 9" id="KW-1133">Transmembrane helix</keyword>
<dbReference type="PANTHER" id="PTHR10257:SF28">
    <property type="entry name" value="SERINE_THREONINE PROTEIN PHOSPHATASE 2A REGULATORY SUBUNIT"/>
    <property type="match status" value="1"/>
</dbReference>
<dbReference type="GO" id="GO:0000159">
    <property type="term" value="C:protein phosphatase type 2A complex"/>
    <property type="evidence" value="ECO:0007669"/>
    <property type="project" value="InterPro"/>
</dbReference>
<evidence type="ECO:0000256" key="5">
    <source>
        <dbReference type="ARBA" id="ARBA00022927"/>
    </source>
</evidence>
<dbReference type="Pfam" id="PF00584">
    <property type="entry name" value="SecE"/>
    <property type="match status" value="1"/>
</dbReference>
<evidence type="ECO:0000256" key="9">
    <source>
        <dbReference type="SAM" id="Phobius"/>
    </source>
</evidence>
<feature type="transmembrane region" description="Helical" evidence="9">
    <location>
        <begin position="601"/>
        <end position="629"/>
    </location>
</feature>
<keyword evidence="3" id="KW-0813">Transport</keyword>
<protein>
    <recommendedName>
        <fullName evidence="12">Serine/threonine protein phosphatase 2A regulatory subunit</fullName>
    </recommendedName>
</protein>
<evidence type="ECO:0000256" key="4">
    <source>
        <dbReference type="ARBA" id="ARBA00022692"/>
    </source>
</evidence>
<dbReference type="GO" id="GO:0007165">
    <property type="term" value="P:signal transduction"/>
    <property type="evidence" value="ECO:0007669"/>
    <property type="project" value="InterPro"/>
</dbReference>
<evidence type="ECO:0000256" key="7">
    <source>
        <dbReference type="ARBA" id="ARBA00023010"/>
    </source>
</evidence>
<keyword evidence="5" id="KW-0653">Protein transport</keyword>
<dbReference type="InterPro" id="IPR016024">
    <property type="entry name" value="ARM-type_fold"/>
</dbReference>
<dbReference type="PANTHER" id="PTHR10257">
    <property type="entry name" value="SERINE/THREONINE PROTEIN PHOSPHATASE 2A PP2A REGULATORY SUBUNIT B"/>
    <property type="match status" value="1"/>
</dbReference>
<gene>
    <name evidence="10" type="ORF">DCAF_LOCUS7206</name>
</gene>
<dbReference type="GO" id="GO:0016020">
    <property type="term" value="C:membrane"/>
    <property type="evidence" value="ECO:0007669"/>
    <property type="project" value="UniProtKB-SubCell"/>
</dbReference>
<dbReference type="Proteomes" id="UP001314170">
    <property type="component" value="Unassembled WGS sequence"/>
</dbReference>
<evidence type="ECO:0000256" key="6">
    <source>
        <dbReference type="ARBA" id="ARBA00022989"/>
    </source>
</evidence>
<evidence type="ECO:0000313" key="11">
    <source>
        <dbReference type="Proteomes" id="UP001314170"/>
    </source>
</evidence>
<organism evidence="10 11">
    <name type="scientific">Dovyalis caffra</name>
    <dbReference type="NCBI Taxonomy" id="77055"/>
    <lineage>
        <taxon>Eukaryota</taxon>
        <taxon>Viridiplantae</taxon>
        <taxon>Streptophyta</taxon>
        <taxon>Embryophyta</taxon>
        <taxon>Tracheophyta</taxon>
        <taxon>Spermatophyta</taxon>
        <taxon>Magnoliopsida</taxon>
        <taxon>eudicotyledons</taxon>
        <taxon>Gunneridae</taxon>
        <taxon>Pentapetalae</taxon>
        <taxon>rosids</taxon>
        <taxon>fabids</taxon>
        <taxon>Malpighiales</taxon>
        <taxon>Salicaceae</taxon>
        <taxon>Flacourtieae</taxon>
        <taxon>Dovyalis</taxon>
    </lineage>
</organism>
<dbReference type="InterPro" id="IPR011989">
    <property type="entry name" value="ARM-like"/>
</dbReference>
<dbReference type="SUPFAM" id="SSF48371">
    <property type="entry name" value="ARM repeat"/>
    <property type="match status" value="1"/>
</dbReference>
<evidence type="ECO:0000256" key="2">
    <source>
        <dbReference type="ARBA" id="ARBA00008274"/>
    </source>
</evidence>
<keyword evidence="4 9" id="KW-0812">Transmembrane</keyword>
<keyword evidence="7" id="KW-0811">Translocation</keyword>
<evidence type="ECO:0000313" key="10">
    <source>
        <dbReference type="EMBL" id="CAK7329451.1"/>
    </source>
</evidence>
<comment type="similarity">
    <text evidence="2">Belongs to the SecE/SEC61-gamma family.</text>
</comment>
<dbReference type="InterPro" id="IPR002554">
    <property type="entry name" value="PP2A_B56"/>
</dbReference>
<dbReference type="GO" id="GO:0006886">
    <property type="term" value="P:intracellular protein transport"/>
    <property type="evidence" value="ECO:0007669"/>
    <property type="project" value="InterPro"/>
</dbReference>